<name>A0A542BK53_SERFO</name>
<evidence type="ECO:0000313" key="10">
    <source>
        <dbReference type="EMBL" id="TVZ68645.1"/>
    </source>
</evidence>
<keyword evidence="4 8" id="KW-0547">Nucleotide-binding</keyword>
<accession>A0A542BK53</accession>
<comment type="subcellular location">
    <subcellularLocation>
        <location evidence="8">Cytoplasm</location>
    </subcellularLocation>
</comment>
<comment type="similarity">
    <text evidence="1 8">Belongs to the CoaE family.</text>
</comment>
<evidence type="ECO:0000256" key="1">
    <source>
        <dbReference type="ARBA" id="ARBA00009018"/>
    </source>
</evidence>
<dbReference type="PROSITE" id="PS51219">
    <property type="entry name" value="DPCK"/>
    <property type="match status" value="1"/>
</dbReference>
<comment type="caution">
    <text evidence="10">The sequence shown here is derived from an EMBL/GenBank/DDBJ whole genome shotgun (WGS) entry which is preliminary data.</text>
</comment>
<comment type="function">
    <text evidence="8">Catalyzes the phosphorylation of the 3'-hydroxyl group of dephosphocoenzyme A to form coenzyme A.</text>
</comment>
<dbReference type="HAMAP" id="MF_00376">
    <property type="entry name" value="Dephospho_CoA_kinase"/>
    <property type="match status" value="1"/>
</dbReference>
<evidence type="ECO:0000256" key="2">
    <source>
        <dbReference type="ARBA" id="ARBA00022490"/>
    </source>
</evidence>
<dbReference type="SUPFAM" id="SSF52540">
    <property type="entry name" value="P-loop containing nucleoside triphosphate hydrolases"/>
    <property type="match status" value="1"/>
</dbReference>
<keyword evidence="2 8" id="KW-0963">Cytoplasm</keyword>
<comment type="pathway">
    <text evidence="8">Cofactor biosynthesis; coenzyme A biosynthesis; CoA from (R)-pantothenate: step 5/5.</text>
</comment>
<protein>
    <recommendedName>
        <fullName evidence="8 9">Dephospho-CoA kinase</fullName>
        <ecNumber evidence="8 9">2.7.1.24</ecNumber>
    </recommendedName>
    <alternativeName>
        <fullName evidence="8">Dephosphocoenzyme A kinase</fullName>
    </alternativeName>
</protein>
<dbReference type="Gene3D" id="3.40.50.300">
    <property type="entry name" value="P-loop containing nucleotide triphosphate hydrolases"/>
    <property type="match status" value="1"/>
</dbReference>
<dbReference type="EMBL" id="VISQ01000001">
    <property type="protein sequence ID" value="TVZ68645.1"/>
    <property type="molecule type" value="Genomic_DNA"/>
</dbReference>
<evidence type="ECO:0000256" key="5">
    <source>
        <dbReference type="ARBA" id="ARBA00022777"/>
    </source>
</evidence>
<dbReference type="GO" id="GO:0005737">
    <property type="term" value="C:cytoplasm"/>
    <property type="evidence" value="ECO:0007669"/>
    <property type="project" value="UniProtKB-SubCell"/>
</dbReference>
<dbReference type="NCBIfam" id="TIGR00152">
    <property type="entry name" value="dephospho-CoA kinase"/>
    <property type="match status" value="1"/>
</dbReference>
<keyword evidence="7 8" id="KW-0173">Coenzyme A biosynthesis</keyword>
<reference evidence="10" key="1">
    <citation type="submission" date="2019-06" db="EMBL/GenBank/DDBJ databases">
        <authorList>
            <person name="Deangelis K."/>
            <person name="Huntemann M."/>
            <person name="Clum A."/>
            <person name="Pillay M."/>
            <person name="Palaniappan K."/>
            <person name="Varghese N."/>
            <person name="Mikhailova N."/>
            <person name="Stamatis D."/>
            <person name="Reddy T."/>
            <person name="Daum C."/>
            <person name="Shapiro N."/>
            <person name="Ivanova N."/>
            <person name="Kyrpides N."/>
            <person name="Woyke T."/>
        </authorList>
    </citation>
    <scope>NUCLEOTIDE SEQUENCE [LARGE SCALE GENOMIC DNA]</scope>
    <source>
        <strain evidence="10">128R</strain>
    </source>
</reference>
<dbReference type="InterPro" id="IPR001977">
    <property type="entry name" value="Depp_CoAkinase"/>
</dbReference>
<keyword evidence="6 8" id="KW-0067">ATP-binding</keyword>
<evidence type="ECO:0000256" key="4">
    <source>
        <dbReference type="ARBA" id="ARBA00022741"/>
    </source>
</evidence>
<dbReference type="OrthoDB" id="9812943at2"/>
<dbReference type="PANTHER" id="PTHR10695">
    <property type="entry name" value="DEPHOSPHO-COA KINASE-RELATED"/>
    <property type="match status" value="1"/>
</dbReference>
<evidence type="ECO:0000256" key="3">
    <source>
        <dbReference type="ARBA" id="ARBA00022679"/>
    </source>
</evidence>
<dbReference type="InterPro" id="IPR027417">
    <property type="entry name" value="P-loop_NTPase"/>
</dbReference>
<dbReference type="PANTHER" id="PTHR10695:SF46">
    <property type="entry name" value="BIFUNCTIONAL COENZYME A SYNTHASE-RELATED"/>
    <property type="match status" value="1"/>
</dbReference>
<sequence>MAYIVALTGGIGSGKSTVADAFASFGVTIVDADVIARQVVEPGTPALAAIAAHFGNEILQPDGSLNRSTLRQRIFSNPDEKHWLNQLLHPLIHHETQQQLAKAPSPYALWVVPLLVENGLQDKADRVLVVDVDSETQLARTLARDGISRQQALNILSAQATREQRLAIADDVIDNSGPAQEIEPHAAALHRRYLELATSATQQD</sequence>
<feature type="binding site" evidence="8">
    <location>
        <begin position="12"/>
        <end position="17"/>
    </location>
    <ligand>
        <name>ATP</name>
        <dbReference type="ChEBI" id="CHEBI:30616"/>
    </ligand>
</feature>
<gene>
    <name evidence="8" type="primary">coaE</name>
    <name evidence="10" type="ORF">FHU10_1097</name>
</gene>
<dbReference type="GO" id="GO:0015937">
    <property type="term" value="P:coenzyme A biosynthetic process"/>
    <property type="evidence" value="ECO:0007669"/>
    <property type="project" value="UniProtKB-UniRule"/>
</dbReference>
<dbReference type="UniPathway" id="UPA00241">
    <property type="reaction ID" value="UER00356"/>
</dbReference>
<evidence type="ECO:0000256" key="7">
    <source>
        <dbReference type="ARBA" id="ARBA00022993"/>
    </source>
</evidence>
<keyword evidence="5 8" id="KW-0418">Kinase</keyword>
<dbReference type="Pfam" id="PF01121">
    <property type="entry name" value="CoaE"/>
    <property type="match status" value="1"/>
</dbReference>
<evidence type="ECO:0000256" key="6">
    <source>
        <dbReference type="ARBA" id="ARBA00022840"/>
    </source>
</evidence>
<evidence type="ECO:0000256" key="8">
    <source>
        <dbReference type="HAMAP-Rule" id="MF_00376"/>
    </source>
</evidence>
<comment type="catalytic activity">
    <reaction evidence="8">
        <text>3'-dephospho-CoA + ATP = ADP + CoA + H(+)</text>
        <dbReference type="Rhea" id="RHEA:18245"/>
        <dbReference type="ChEBI" id="CHEBI:15378"/>
        <dbReference type="ChEBI" id="CHEBI:30616"/>
        <dbReference type="ChEBI" id="CHEBI:57287"/>
        <dbReference type="ChEBI" id="CHEBI:57328"/>
        <dbReference type="ChEBI" id="CHEBI:456216"/>
        <dbReference type="EC" id="2.7.1.24"/>
    </reaction>
</comment>
<organism evidence="10">
    <name type="scientific">Serratia fonticola</name>
    <dbReference type="NCBI Taxonomy" id="47917"/>
    <lineage>
        <taxon>Bacteria</taxon>
        <taxon>Pseudomonadati</taxon>
        <taxon>Pseudomonadota</taxon>
        <taxon>Gammaproteobacteria</taxon>
        <taxon>Enterobacterales</taxon>
        <taxon>Yersiniaceae</taxon>
        <taxon>Serratia</taxon>
    </lineage>
</organism>
<dbReference type="GO" id="GO:0005524">
    <property type="term" value="F:ATP binding"/>
    <property type="evidence" value="ECO:0007669"/>
    <property type="project" value="UniProtKB-UniRule"/>
</dbReference>
<keyword evidence="3 8" id="KW-0808">Transferase</keyword>
<proteinExistence type="inferred from homology"/>
<dbReference type="EC" id="2.7.1.24" evidence="8 9"/>
<evidence type="ECO:0000256" key="9">
    <source>
        <dbReference type="NCBIfam" id="TIGR00152"/>
    </source>
</evidence>
<dbReference type="GO" id="GO:0004140">
    <property type="term" value="F:dephospho-CoA kinase activity"/>
    <property type="evidence" value="ECO:0007669"/>
    <property type="project" value="UniProtKB-UniRule"/>
</dbReference>
<dbReference type="FunFam" id="3.40.50.300:FF:000518">
    <property type="entry name" value="Dephospho-CoA kinase"/>
    <property type="match status" value="1"/>
</dbReference>
<dbReference type="AlphaFoldDB" id="A0A542BK53"/>
<reference evidence="10" key="2">
    <citation type="submission" date="2019-08" db="EMBL/GenBank/DDBJ databases">
        <title>Investigation of anaerobic lignin degradation for improved lignocellulosic biofuels.</title>
        <authorList>
            <person name="Deangelis K.PhD."/>
        </authorList>
    </citation>
    <scope>NUCLEOTIDE SEQUENCE [LARGE SCALE GENOMIC DNA]</scope>
    <source>
        <strain evidence="10">128R</strain>
    </source>
</reference>
<dbReference type="CDD" id="cd02022">
    <property type="entry name" value="DPCK"/>
    <property type="match status" value="1"/>
</dbReference>